<organism evidence="9 10">
    <name type="scientific">Lentibacillus amyloliquefaciens</name>
    <dbReference type="NCBI Taxonomy" id="1472767"/>
    <lineage>
        <taxon>Bacteria</taxon>
        <taxon>Bacillati</taxon>
        <taxon>Bacillota</taxon>
        <taxon>Bacilli</taxon>
        <taxon>Bacillales</taxon>
        <taxon>Bacillaceae</taxon>
        <taxon>Lentibacillus</taxon>
    </lineage>
</organism>
<name>A0A0U4EC65_9BACI</name>
<dbReference type="GO" id="GO:0008324">
    <property type="term" value="F:monoatomic cation transmembrane transporter activity"/>
    <property type="evidence" value="ECO:0007669"/>
    <property type="project" value="InterPro"/>
</dbReference>
<dbReference type="PANTHER" id="PTHR34584">
    <property type="entry name" value="NA(+)/H(+) ANTIPORTER SUBUNIT E1"/>
    <property type="match status" value="1"/>
</dbReference>
<evidence type="ECO:0000256" key="3">
    <source>
        <dbReference type="ARBA" id="ARBA00022449"/>
    </source>
</evidence>
<accession>A0A0U4EC65</accession>
<dbReference type="PIRSF" id="PIRSF019239">
    <property type="entry name" value="MrpE"/>
    <property type="match status" value="1"/>
</dbReference>
<reference evidence="9 10" key="1">
    <citation type="submission" date="2016-01" db="EMBL/GenBank/DDBJ databases">
        <title>Complete genome sequence of strain Lentibacillus amyloliquefaciens LAM0015T isolated from saline sediment.</title>
        <authorList>
            <person name="Wang J.-L."/>
            <person name="He M.-X."/>
        </authorList>
    </citation>
    <scope>NUCLEOTIDE SEQUENCE [LARGE SCALE GENOMIC DNA]</scope>
    <source>
        <strain evidence="9 10">LAM0015</strain>
    </source>
</reference>
<evidence type="ECO:0000256" key="8">
    <source>
        <dbReference type="SAM" id="Phobius"/>
    </source>
</evidence>
<dbReference type="Pfam" id="PF01899">
    <property type="entry name" value="MNHE"/>
    <property type="match status" value="1"/>
</dbReference>
<dbReference type="Proteomes" id="UP000050331">
    <property type="component" value="Chromosome"/>
</dbReference>
<dbReference type="EMBL" id="CP013862">
    <property type="protein sequence ID" value="ALX48153.1"/>
    <property type="molecule type" value="Genomic_DNA"/>
</dbReference>
<keyword evidence="5 8" id="KW-0812">Transmembrane</keyword>
<feature type="transmembrane region" description="Helical" evidence="8">
    <location>
        <begin position="24"/>
        <end position="45"/>
    </location>
</feature>
<evidence type="ECO:0000256" key="7">
    <source>
        <dbReference type="ARBA" id="ARBA00023136"/>
    </source>
</evidence>
<keyword evidence="3" id="KW-0813">Transport</keyword>
<evidence type="ECO:0000313" key="9">
    <source>
        <dbReference type="EMBL" id="ALX48153.1"/>
    </source>
</evidence>
<keyword evidence="6 8" id="KW-1133">Transmembrane helix</keyword>
<keyword evidence="7 8" id="KW-0472">Membrane</keyword>
<comment type="similarity">
    <text evidence="2">Belongs to the CPA3 antiporters (TC 2.A.63) subunit E family.</text>
</comment>
<keyword evidence="3" id="KW-0050">Antiport</keyword>
<keyword evidence="10" id="KW-1185">Reference proteome</keyword>
<dbReference type="RefSeq" id="WP_068443103.1">
    <property type="nucleotide sequence ID" value="NZ_CP013862.1"/>
</dbReference>
<keyword evidence="4" id="KW-1003">Cell membrane</keyword>
<evidence type="ECO:0000256" key="1">
    <source>
        <dbReference type="ARBA" id="ARBA00004651"/>
    </source>
</evidence>
<sequence>MPFQIVINLIVAVMWMFLSESYTFPSFITGYLIGILLLLLLNRFIPDTFYLKRVYKILVLINLFIKELITSNIDIVKLVYKRKPEFEPGIFALPTELTSNWEITLLANLISLTPGTLSVAVSHDNTHLYIHAMHIDDINESINDIKNTFEHAIMEVTR</sequence>
<dbReference type="InterPro" id="IPR002758">
    <property type="entry name" value="Cation_antiport_E"/>
</dbReference>
<dbReference type="PANTHER" id="PTHR34584:SF1">
    <property type="entry name" value="NA(+)_H(+) ANTIPORTER SUBUNIT E1"/>
    <property type="match status" value="1"/>
</dbReference>
<evidence type="ECO:0000256" key="2">
    <source>
        <dbReference type="ARBA" id="ARBA00006228"/>
    </source>
</evidence>
<evidence type="ECO:0000256" key="4">
    <source>
        <dbReference type="ARBA" id="ARBA00022475"/>
    </source>
</evidence>
<dbReference type="GO" id="GO:0005886">
    <property type="term" value="C:plasma membrane"/>
    <property type="evidence" value="ECO:0007669"/>
    <property type="project" value="UniProtKB-SubCell"/>
</dbReference>
<proteinExistence type="inferred from homology"/>
<dbReference type="AlphaFoldDB" id="A0A0U4EC65"/>
<dbReference type="STRING" id="1472767.AOX59_05765"/>
<dbReference type="GO" id="GO:0015297">
    <property type="term" value="F:antiporter activity"/>
    <property type="evidence" value="ECO:0007669"/>
    <property type="project" value="UniProtKB-KW"/>
</dbReference>
<protein>
    <submittedName>
        <fullName evidence="9">Cation:proton antiporter</fullName>
    </submittedName>
</protein>
<dbReference type="OrthoDB" id="9800498at2"/>
<evidence type="ECO:0000313" key="10">
    <source>
        <dbReference type="Proteomes" id="UP000050331"/>
    </source>
</evidence>
<gene>
    <name evidence="9" type="ORF">AOX59_05765</name>
</gene>
<comment type="subcellular location">
    <subcellularLocation>
        <location evidence="1">Cell membrane</location>
        <topology evidence="1">Multi-pass membrane protein</topology>
    </subcellularLocation>
</comment>
<dbReference type="KEGG" id="lao:AOX59_05765"/>
<evidence type="ECO:0000256" key="5">
    <source>
        <dbReference type="ARBA" id="ARBA00022692"/>
    </source>
</evidence>
<evidence type="ECO:0000256" key="6">
    <source>
        <dbReference type="ARBA" id="ARBA00022989"/>
    </source>
</evidence>